<sequence>MDFEPDFTFSVFTELVFFSDDSFPQEIHTTAKNATISTNKPNFVFMSFTFRN</sequence>
<evidence type="ECO:0000313" key="1">
    <source>
        <dbReference type="EMBL" id="GAE85420.1"/>
    </source>
</evidence>
<gene>
    <name evidence="1" type="ORF">JCM10512_3850</name>
</gene>
<protein>
    <submittedName>
        <fullName evidence="1">Uncharacterized protein</fullName>
    </submittedName>
</protein>
<organism evidence="1 2">
    <name type="scientific">Bacteroides reticulotermitis JCM 10512</name>
    <dbReference type="NCBI Taxonomy" id="1445607"/>
    <lineage>
        <taxon>Bacteria</taxon>
        <taxon>Pseudomonadati</taxon>
        <taxon>Bacteroidota</taxon>
        <taxon>Bacteroidia</taxon>
        <taxon>Bacteroidales</taxon>
        <taxon>Bacteroidaceae</taxon>
        <taxon>Bacteroides</taxon>
    </lineage>
</organism>
<keyword evidence="2" id="KW-1185">Reference proteome</keyword>
<dbReference type="Proteomes" id="UP000019131">
    <property type="component" value="Unassembled WGS sequence"/>
</dbReference>
<name>W4UW38_9BACE</name>
<comment type="caution">
    <text evidence="1">The sequence shown here is derived from an EMBL/GenBank/DDBJ whole genome shotgun (WGS) entry which is preliminary data.</text>
</comment>
<dbReference type="AlphaFoldDB" id="W4UW38"/>
<dbReference type="EMBL" id="BAIV01000026">
    <property type="protein sequence ID" value="GAE85420.1"/>
    <property type="molecule type" value="Genomic_DNA"/>
</dbReference>
<reference evidence="1 2" key="1">
    <citation type="journal article" date="2014" name="Genome Announc.">
        <title>Draft Genome Sequence of Bacteroides reticulotermitis Strain JCM 10512T, Isolated from the Gut of a Termite.</title>
        <authorList>
            <person name="Yuki M."/>
            <person name="Oshima K."/>
            <person name="Suda W."/>
            <person name="Sakamoto M."/>
            <person name="Iida T."/>
            <person name="Hattori M."/>
            <person name="Ohkuma M."/>
        </authorList>
    </citation>
    <scope>NUCLEOTIDE SEQUENCE [LARGE SCALE GENOMIC DNA]</scope>
    <source>
        <strain evidence="1 2">JCM 10512</strain>
    </source>
</reference>
<evidence type="ECO:0000313" key="2">
    <source>
        <dbReference type="Proteomes" id="UP000019131"/>
    </source>
</evidence>
<proteinExistence type="predicted"/>
<accession>W4UW38</accession>